<dbReference type="AlphaFoldDB" id="A0A975HH60"/>
<evidence type="ECO:0000313" key="1">
    <source>
        <dbReference type="EMBL" id="QTH62712.1"/>
    </source>
</evidence>
<sequence>MLIVRFCFKACCYLLVLLLAGLWLKPHASFTHNVVDTIPWQTDPVLLKTVSSKSNIQKLEHGQFALDYVTTLNGISPRQLIWFIQNQAQYTATVNNTDWQWFQLSHPSAHSALTVIDSPDTKSDRLVPGTTFEELELLEQTQWRMQLRVKSFGEQGMTFDVLHAGYRVGQLNYVFYPVGTGTKVTFNAELGLSIPLIGEISNFYLFKKVMPEHLLEAWLLHNLETYQHMEKLIPILYQQRSHERFLIS</sequence>
<evidence type="ECO:0000313" key="2">
    <source>
        <dbReference type="Proteomes" id="UP000682739"/>
    </source>
</evidence>
<accession>A0A975HH60</accession>
<keyword evidence="2" id="KW-1185">Reference proteome</keyword>
<dbReference type="EMBL" id="CP072110">
    <property type="protein sequence ID" value="QTH62712.1"/>
    <property type="molecule type" value="Genomic_DNA"/>
</dbReference>
<dbReference type="RefSeq" id="WP_208830126.1">
    <property type="nucleotide sequence ID" value="NZ_CP072110.1"/>
</dbReference>
<reference evidence="1" key="1">
    <citation type="submission" date="2021-03" db="EMBL/GenBank/DDBJ databases">
        <title>Description of Psychrosphaera ytuae sp. nov. isolated from deep sea sediment of South China Sea.</title>
        <authorList>
            <person name="Zhang J."/>
            <person name="Xu X.-D."/>
        </authorList>
    </citation>
    <scope>NUCLEOTIDE SEQUENCE</scope>
    <source>
        <strain evidence="1">MTZ26</strain>
    </source>
</reference>
<organism evidence="1 2">
    <name type="scientific">Psychrosphaera ytuae</name>
    <dbReference type="NCBI Taxonomy" id="2820710"/>
    <lineage>
        <taxon>Bacteria</taxon>
        <taxon>Pseudomonadati</taxon>
        <taxon>Pseudomonadota</taxon>
        <taxon>Gammaproteobacteria</taxon>
        <taxon>Alteromonadales</taxon>
        <taxon>Pseudoalteromonadaceae</taxon>
        <taxon>Psychrosphaera</taxon>
    </lineage>
</organism>
<dbReference type="KEGG" id="psym:J1N51_07935"/>
<protein>
    <submittedName>
        <fullName evidence="1">Uncharacterized protein</fullName>
    </submittedName>
</protein>
<proteinExistence type="predicted"/>
<gene>
    <name evidence="1" type="ORF">J1N51_07935</name>
</gene>
<dbReference type="Proteomes" id="UP000682739">
    <property type="component" value="Chromosome"/>
</dbReference>
<name>A0A975HH60_9GAMM</name>